<evidence type="ECO:0000256" key="2">
    <source>
        <dbReference type="ARBA" id="ARBA00023002"/>
    </source>
</evidence>
<keyword evidence="2" id="KW-0560">Oxidoreductase</keyword>
<dbReference type="Pfam" id="PF00106">
    <property type="entry name" value="adh_short"/>
    <property type="match status" value="1"/>
</dbReference>
<name>A0ABT7BPD7_9CYAN</name>
<dbReference type="PRINTS" id="PR00081">
    <property type="entry name" value="GDHRDH"/>
</dbReference>
<dbReference type="InterPro" id="IPR002347">
    <property type="entry name" value="SDR_fam"/>
</dbReference>
<dbReference type="PANTHER" id="PTHR44196:SF1">
    <property type="entry name" value="DEHYDROGENASE_REDUCTASE SDR FAMILY MEMBER 7B"/>
    <property type="match status" value="1"/>
</dbReference>
<dbReference type="InterPro" id="IPR036291">
    <property type="entry name" value="NAD(P)-bd_dom_sf"/>
</dbReference>
<dbReference type="PANTHER" id="PTHR44196">
    <property type="entry name" value="DEHYDROGENASE/REDUCTASE SDR FAMILY MEMBER 7B"/>
    <property type="match status" value="1"/>
</dbReference>
<evidence type="ECO:0000256" key="1">
    <source>
        <dbReference type="ARBA" id="ARBA00006484"/>
    </source>
</evidence>
<evidence type="ECO:0000259" key="4">
    <source>
        <dbReference type="SMART" id="SM00822"/>
    </source>
</evidence>
<dbReference type="RefSeq" id="WP_283763924.1">
    <property type="nucleotide sequence ID" value="NZ_JAQPOK010000131.1"/>
</dbReference>
<gene>
    <name evidence="5" type="ORF">PJF56_17320</name>
</gene>
<accession>A0ABT7BPD7</accession>
<dbReference type="SMART" id="SM00822">
    <property type="entry name" value="PKS_KR"/>
    <property type="match status" value="1"/>
</dbReference>
<sequence>MIQGQVVLITGASRGIGRAIALELAAQGVKRLLLVARDPQRLQEMVETLQKQYPEVESVPLAVDLTNTPALDGAIAKAWRDYGPIDLLINNAGVAHQGDFLATNPRKIEEEINVNLLGTFRITRLIAKRMVSRSQGTIVNVSSLMGKVAAPTYATYSATKFALVGFTQALRQELASKGVRVVALLPSLTDTDMVRNTEKFRWVATDSAEMVAKSLVAGLRDRDDEIVVGWQGKVASLMGRFFPQVVQKVVALAAPDRKLDRQVLPLRSPSETDRAA</sequence>
<dbReference type="SUPFAM" id="SSF51735">
    <property type="entry name" value="NAD(P)-binding Rossmann-fold domains"/>
    <property type="match status" value="1"/>
</dbReference>
<dbReference type="PRINTS" id="PR00080">
    <property type="entry name" value="SDRFAMILY"/>
</dbReference>
<dbReference type="Gene3D" id="3.40.50.720">
    <property type="entry name" value="NAD(P)-binding Rossmann-like Domain"/>
    <property type="match status" value="1"/>
</dbReference>
<dbReference type="PROSITE" id="PS00061">
    <property type="entry name" value="ADH_SHORT"/>
    <property type="match status" value="1"/>
</dbReference>
<protein>
    <submittedName>
        <fullName evidence="5">SDR family NAD(P)-dependent oxidoreductase</fullName>
    </submittedName>
</protein>
<evidence type="ECO:0000313" key="5">
    <source>
        <dbReference type="EMBL" id="MDJ1180622.1"/>
    </source>
</evidence>
<dbReference type="EMBL" id="JAQPOK010000131">
    <property type="protein sequence ID" value="MDJ1180622.1"/>
    <property type="molecule type" value="Genomic_DNA"/>
</dbReference>
<dbReference type="InterPro" id="IPR020904">
    <property type="entry name" value="Sc_DH/Rdtase_CS"/>
</dbReference>
<proteinExistence type="inferred from homology"/>
<comment type="similarity">
    <text evidence="1 3">Belongs to the short-chain dehydrogenases/reductases (SDR) family.</text>
</comment>
<dbReference type="Proteomes" id="UP001231370">
    <property type="component" value="Unassembled WGS sequence"/>
</dbReference>
<reference evidence="5 6" key="1">
    <citation type="submission" date="2023-01" db="EMBL/GenBank/DDBJ databases">
        <title>Novel diversity within Roseofilum (Cyanobacteria; Desertifilaceae) from marine benthic mats with descriptions of four novel species.</title>
        <authorList>
            <person name="Wang Y."/>
            <person name="Berthold D.E."/>
            <person name="Hu J."/>
            <person name="Lefler F.W."/>
            <person name="Laughinghouse H.D. IV."/>
        </authorList>
    </citation>
    <scope>NUCLEOTIDE SEQUENCE [LARGE SCALE GENOMIC DNA]</scope>
    <source>
        <strain evidence="5 6">BLCC-M91</strain>
    </source>
</reference>
<organism evidence="5 6">
    <name type="scientific">Roseofilum halophilum BLCC-M91</name>
    <dbReference type="NCBI Taxonomy" id="3022259"/>
    <lineage>
        <taxon>Bacteria</taxon>
        <taxon>Bacillati</taxon>
        <taxon>Cyanobacteriota</taxon>
        <taxon>Cyanophyceae</taxon>
        <taxon>Desertifilales</taxon>
        <taxon>Desertifilaceae</taxon>
        <taxon>Roseofilum</taxon>
        <taxon>Roseofilum halophilum</taxon>
    </lineage>
</organism>
<comment type="caution">
    <text evidence="5">The sequence shown here is derived from an EMBL/GenBank/DDBJ whole genome shotgun (WGS) entry which is preliminary data.</text>
</comment>
<feature type="domain" description="Ketoreductase" evidence="4">
    <location>
        <begin position="5"/>
        <end position="191"/>
    </location>
</feature>
<evidence type="ECO:0000313" key="6">
    <source>
        <dbReference type="Proteomes" id="UP001231370"/>
    </source>
</evidence>
<keyword evidence="6" id="KW-1185">Reference proteome</keyword>
<evidence type="ECO:0000256" key="3">
    <source>
        <dbReference type="RuleBase" id="RU000363"/>
    </source>
</evidence>
<dbReference type="InterPro" id="IPR057326">
    <property type="entry name" value="KR_dom"/>
</dbReference>
<dbReference type="PIRSF" id="PIRSF000126">
    <property type="entry name" value="11-beta-HSD1"/>
    <property type="match status" value="1"/>
</dbReference>
<dbReference type="CDD" id="cd05233">
    <property type="entry name" value="SDR_c"/>
    <property type="match status" value="1"/>
</dbReference>